<proteinExistence type="predicted"/>
<dbReference type="Proteomes" id="UP000186176">
    <property type="component" value="Unassembled WGS sequence"/>
</dbReference>
<comment type="caution">
    <text evidence="1">The sequence shown here is derived from an EMBL/GenBank/DDBJ whole genome shotgun (WGS) entry which is preliminary data.</text>
</comment>
<dbReference type="GeneID" id="39980292"/>
<dbReference type="VEuPathDB" id="CryptoDB:cubi_03500"/>
<protein>
    <submittedName>
        <fullName evidence="1">Uncharacterized protein</fullName>
    </submittedName>
</protein>
<gene>
    <name evidence="1" type="ORF">cubi_03500</name>
</gene>
<dbReference type="EMBL" id="LRBP01000014">
    <property type="protein sequence ID" value="OII73702.1"/>
    <property type="molecule type" value="Genomic_DNA"/>
</dbReference>
<organism evidence="1 2">
    <name type="scientific">Cryptosporidium ubiquitum</name>
    <dbReference type="NCBI Taxonomy" id="857276"/>
    <lineage>
        <taxon>Eukaryota</taxon>
        <taxon>Sar</taxon>
        <taxon>Alveolata</taxon>
        <taxon>Apicomplexa</taxon>
        <taxon>Conoidasida</taxon>
        <taxon>Coccidia</taxon>
        <taxon>Eucoccidiorida</taxon>
        <taxon>Eimeriorina</taxon>
        <taxon>Cryptosporidiidae</taxon>
        <taxon>Cryptosporidium</taxon>
    </lineage>
</organism>
<reference evidence="1 2" key="1">
    <citation type="submission" date="2016-10" db="EMBL/GenBank/DDBJ databases">
        <title>Reductive evolution of mitochondrial metabolism and differential evolution of invasion-related proteins in Cryptosporidium.</title>
        <authorList>
            <person name="Liu S."/>
            <person name="Roellig D.M."/>
            <person name="Guo Y."/>
            <person name="Li N."/>
            <person name="Frace M.A."/>
            <person name="Tang K."/>
            <person name="Zhang L."/>
            <person name="Feng Y."/>
            <person name="Xiao L."/>
        </authorList>
    </citation>
    <scope>NUCLEOTIDE SEQUENCE [LARGE SCALE GENOMIC DNA]</scope>
    <source>
        <strain evidence="1">39726</strain>
    </source>
</reference>
<sequence length="367" mass="42435">MSELITWSNEEIEELFNLVVKLFNGCTTRNKLIDKIQKRTGVRSNFYHSDSSCNTGNQSSTGIRNFSQSSEDKVGNLIDRYLNKKFIIMLLPMAIKKAFFAFSSLKKTFIRKPNNGRKENELDIIEYSLMITVFTESMVYYSVNKIMNEVKNNYSSSTNDISRWASPYIIKDLVQKIDNQILYEFNEYGISMKSTWLGEDVRNNVNRRIVKMDYQGLFTNNLGAKSNFGTNFRYITLEGHEIQDEMLFYFETIEHLPNELNAKLGRNLNSLSKSIYILSIEPEKTAFILDRKSESFIPGSKIGIIYFPCKDKISINCQSAKTKKSVELELSDDKLVILDLNKNKYTFRNTDSGIVTYCILTYIFGPK</sequence>
<dbReference type="OrthoDB" id="338868at2759"/>
<evidence type="ECO:0000313" key="1">
    <source>
        <dbReference type="EMBL" id="OII73702.1"/>
    </source>
</evidence>
<name>A0A1J4MHJ3_9CRYT</name>
<evidence type="ECO:0000313" key="2">
    <source>
        <dbReference type="Proteomes" id="UP000186176"/>
    </source>
</evidence>
<dbReference type="RefSeq" id="XP_028874957.1">
    <property type="nucleotide sequence ID" value="XM_029020513.1"/>
</dbReference>
<dbReference type="AlphaFoldDB" id="A0A1J4MHJ3"/>
<accession>A0A1J4MHJ3</accession>
<keyword evidence="2" id="KW-1185">Reference proteome</keyword>